<dbReference type="Pfam" id="PF10835">
    <property type="entry name" value="DUF2573"/>
    <property type="match status" value="1"/>
</dbReference>
<dbReference type="Proteomes" id="UP000434639">
    <property type="component" value="Unassembled WGS sequence"/>
</dbReference>
<protein>
    <submittedName>
        <fullName evidence="1">DUF2573 family protein</fullName>
    </submittedName>
</protein>
<comment type="caution">
    <text evidence="1">The sequence shown here is derived from an EMBL/GenBank/DDBJ whole genome shotgun (WGS) entry which is preliminary data.</text>
</comment>
<dbReference type="EMBL" id="WMIB01000009">
    <property type="protein sequence ID" value="MTH53907.1"/>
    <property type="molecule type" value="Genomic_DNA"/>
</dbReference>
<evidence type="ECO:0000313" key="2">
    <source>
        <dbReference type="Proteomes" id="UP000434639"/>
    </source>
</evidence>
<name>A0A7X2V4L2_9BACI</name>
<dbReference type="OrthoDB" id="2619783at2"/>
<accession>A0A7X2V4L2</accession>
<dbReference type="RefSeq" id="WP_155112428.1">
    <property type="nucleotide sequence ID" value="NZ_WMIB01000009.1"/>
</dbReference>
<sequence length="85" mass="10333">MDQKFKDQFDGLLEKYSDLLVGSQNEHQQEKVKLWSLYTHMAKTMPNLVRHWNSEYPEFKETMKTISTEVKEMNEKHREQNQKKD</sequence>
<organism evidence="1 2">
    <name type="scientific">Metabacillus mangrovi</name>
    <dbReference type="NCBI Taxonomy" id="1491830"/>
    <lineage>
        <taxon>Bacteria</taxon>
        <taxon>Bacillati</taxon>
        <taxon>Bacillota</taxon>
        <taxon>Bacilli</taxon>
        <taxon>Bacillales</taxon>
        <taxon>Bacillaceae</taxon>
        <taxon>Metabacillus</taxon>
    </lineage>
</organism>
<gene>
    <name evidence="1" type="ORF">GKZ89_10870</name>
</gene>
<dbReference type="InterPro" id="IPR020393">
    <property type="entry name" value="Uncharacterised_YusU"/>
</dbReference>
<reference evidence="1 2" key="1">
    <citation type="journal article" date="2017" name="Int. J. Syst. Evol. Microbiol.">
        <title>Bacillus mangrovi sp. nov., isolated from a sediment sample from a mangrove forest.</title>
        <authorList>
            <person name="Gupta V."/>
            <person name="Singh P.K."/>
            <person name="Korpole S."/>
            <person name="Tanuku N.R.S."/>
            <person name="Pinnaka A.K."/>
        </authorList>
    </citation>
    <scope>NUCLEOTIDE SEQUENCE [LARGE SCALE GENOMIC DNA]</scope>
    <source>
        <strain evidence="1 2">KCTC 33872</strain>
    </source>
</reference>
<proteinExistence type="predicted"/>
<dbReference type="AlphaFoldDB" id="A0A7X2V4L2"/>
<evidence type="ECO:0000313" key="1">
    <source>
        <dbReference type="EMBL" id="MTH53907.1"/>
    </source>
</evidence>
<keyword evidence="2" id="KW-1185">Reference proteome</keyword>